<proteinExistence type="predicted"/>
<name>A0ACA9RBL4_9GLOM</name>
<feature type="non-terminal residue" evidence="1">
    <location>
        <position position="463"/>
    </location>
</feature>
<keyword evidence="2" id="KW-1185">Reference proteome</keyword>
<comment type="caution">
    <text evidence="1">The sequence shown here is derived from an EMBL/GenBank/DDBJ whole genome shotgun (WGS) entry which is preliminary data.</text>
</comment>
<accession>A0ACA9RBL4</accession>
<evidence type="ECO:0000313" key="1">
    <source>
        <dbReference type="EMBL" id="CAG8785227.1"/>
    </source>
</evidence>
<dbReference type="Proteomes" id="UP000789920">
    <property type="component" value="Unassembled WGS sequence"/>
</dbReference>
<protein>
    <submittedName>
        <fullName evidence="1">19185_t:CDS:1</fullName>
    </submittedName>
</protein>
<reference evidence="1" key="1">
    <citation type="submission" date="2021-06" db="EMBL/GenBank/DDBJ databases">
        <authorList>
            <person name="Kallberg Y."/>
            <person name="Tangrot J."/>
            <person name="Rosling A."/>
        </authorList>
    </citation>
    <scope>NUCLEOTIDE SEQUENCE</scope>
    <source>
        <strain evidence="1">MA461A</strain>
    </source>
</reference>
<feature type="non-terminal residue" evidence="1">
    <location>
        <position position="1"/>
    </location>
</feature>
<dbReference type="EMBL" id="CAJVQC010047768">
    <property type="protein sequence ID" value="CAG8785227.1"/>
    <property type="molecule type" value="Genomic_DNA"/>
</dbReference>
<organism evidence="1 2">
    <name type="scientific">Racocetra persica</name>
    <dbReference type="NCBI Taxonomy" id="160502"/>
    <lineage>
        <taxon>Eukaryota</taxon>
        <taxon>Fungi</taxon>
        <taxon>Fungi incertae sedis</taxon>
        <taxon>Mucoromycota</taxon>
        <taxon>Glomeromycotina</taxon>
        <taxon>Glomeromycetes</taxon>
        <taxon>Diversisporales</taxon>
        <taxon>Gigasporaceae</taxon>
        <taxon>Racocetra</taxon>
    </lineage>
</organism>
<sequence length="463" mass="53168">PMDFRQKFGFELVKCTQTELMELVKTFNNYNIKKKIEVSGRVAQKIMGFTAGHFGLIRWILNGIDNYFSYRGTNYKVTTDDEIMSYFTSSDFIEHVKAHRGAPLYKFNAAEGKIIDKLLLNDEIKIHSTGPDEAITALLKSGVLFYIDDKGPEFILREGRVGFISPVARLLSFFHRCTSAKQPLQDGFTLQELVHEALSRVNSRYLIHNLGRSKDGMRLLERVWQMEFYRAIYSCLPDGMHISPDVGRIFATDGVVDFYISEPQWAIELLINGIDMKRHHERFQDGGKYSSIPIKSYIILDIRETKTVLKVYPNTWHITPNADFTIFSIQEGSNSFDITTRCGYPYSSNSFNITTRCGYPYSSNFQISTQEYEAMEFEMKDLKRKCNDDDNDIREERKKQQKTHGVVENLETLEEQKLDRASSDLTKTLYNAAYLNSDVGSSSSRVVGNSNKQKINPSESRGK</sequence>
<gene>
    <name evidence="1" type="ORF">RPERSI_LOCUS18185</name>
</gene>
<evidence type="ECO:0000313" key="2">
    <source>
        <dbReference type="Proteomes" id="UP000789920"/>
    </source>
</evidence>